<reference evidence="1" key="1">
    <citation type="submission" date="2019-11" db="EMBL/GenBank/DDBJ databases">
        <title>Nori genome reveals adaptations in red seaweeds to the harsh intertidal environment.</title>
        <authorList>
            <person name="Wang D."/>
            <person name="Mao Y."/>
        </authorList>
    </citation>
    <scope>NUCLEOTIDE SEQUENCE</scope>
    <source>
        <tissue evidence="1">Gametophyte</tissue>
    </source>
</reference>
<comment type="caution">
    <text evidence="1">The sequence shown here is derived from an EMBL/GenBank/DDBJ whole genome shotgun (WGS) entry which is preliminary data.</text>
</comment>
<sequence>MDGASGEEAATTLQQATVASLTLFAPGGSVAVAPWAVSSTNGGVDWEWRQRDWRALLGLGPPQLPPPPRAAGGSGSASVRGEPSAVVLFQAPGAAAVGAGLFAGLDFALPGVPVAGVVAGLPADSIAGVVEDATLIYHAPPRRFDSSSDRAGTDAFASEAVRGATAPLSAAARQPPLPPVTGRGDGGLRLCGIVGVALLGPVAVDARVVRGAIPVGPLLEVRAVVGPPTQPPATAVETAGAARAAGDKVYGGSDNDDDVVRMDGVGCRLTLVEEVGTTLGTSAAPGTLADMWTEGRVVPPALAAALSGGEVLVGVAVEGGRLAGSTSGGGPPPPPPPTSRPTLLDVLRSGGAGLGGAGGDDDAAFPPITLYRAGWATDDGGDGDERWRGEGLGGTPQVGAHLVLPGGVVRVGQLLRLYVAGGDVLPPIARVPGGSADAGSRATEPQRTADADAVDVTDAPTVPTTNDSPEGSTAREWDTALKVLGLEVAGRAADGWVPVGAVAFCRNGITVSAVTDGLAARLGVDPSAVVGVDAGTGGAVGNVGGVGRGDAAAVTAVTAAAVSYFVVYVRGAPGLSAPEVSLLRLLDKLTTGTRIDIDETGTALSFRPGLLLGGTLVHECHPSRGIGYYLEALLMLAPFTKLPLEVTLRGATHTTTDLSVDSVAAVSVPLLRRLTLARVTPTLRVVRRAAAGHATGEVVLTAKPARGALPPVELIDAGLIKRVRGSAWANKVSPGYVNRMVDTARGVFNALLADVFLFADAGRNREGGAGYGCSLMAESTTGCLLVCDWAHAAPVASADTAGAGTPAAGAGAVGRPGLPPTPEAVARGAAHGLLEEVDGGGCVDSGHANLALLICAAAEADVSRVRLGRLGGASVAFLRDLRAFFGVVFKVRVERDERMDRAGALRGGGGSDDEDDGAEGEAYVSGMVMTCVGVGLEGPRARS</sequence>
<organism evidence="1 2">
    <name type="scientific">Pyropia yezoensis</name>
    <name type="common">Susabi-nori</name>
    <name type="synonym">Porphyra yezoensis</name>
    <dbReference type="NCBI Taxonomy" id="2788"/>
    <lineage>
        <taxon>Eukaryota</taxon>
        <taxon>Rhodophyta</taxon>
        <taxon>Bangiophyceae</taxon>
        <taxon>Bangiales</taxon>
        <taxon>Bangiaceae</taxon>
        <taxon>Pyropia</taxon>
    </lineage>
</organism>
<gene>
    <name evidence="1" type="ORF">I4F81_006196</name>
</gene>
<dbReference type="Proteomes" id="UP000798662">
    <property type="component" value="Chromosome 2"/>
</dbReference>
<name>A0ACC3C0H2_PYRYE</name>
<accession>A0ACC3C0H2</accession>
<keyword evidence="2" id="KW-1185">Reference proteome</keyword>
<evidence type="ECO:0000313" key="2">
    <source>
        <dbReference type="Proteomes" id="UP000798662"/>
    </source>
</evidence>
<proteinExistence type="predicted"/>
<dbReference type="EMBL" id="CM020619">
    <property type="protein sequence ID" value="KAK1863642.1"/>
    <property type="molecule type" value="Genomic_DNA"/>
</dbReference>
<evidence type="ECO:0000313" key="1">
    <source>
        <dbReference type="EMBL" id="KAK1863642.1"/>
    </source>
</evidence>
<protein>
    <submittedName>
        <fullName evidence="1">Uncharacterized protein</fullName>
    </submittedName>
</protein>